<feature type="transmembrane region" description="Helical" evidence="6">
    <location>
        <begin position="343"/>
        <end position="366"/>
    </location>
</feature>
<keyword evidence="3 6" id="KW-0812">Transmembrane</keyword>
<protein>
    <submittedName>
        <fullName evidence="9">ABC transporter permease</fullName>
    </submittedName>
</protein>
<feature type="transmembrane region" description="Helical" evidence="6">
    <location>
        <begin position="676"/>
        <end position="701"/>
    </location>
</feature>
<dbReference type="InterPro" id="IPR003838">
    <property type="entry name" value="ABC3_permease_C"/>
</dbReference>
<keyword evidence="2" id="KW-1003">Cell membrane</keyword>
<evidence type="ECO:0000256" key="2">
    <source>
        <dbReference type="ARBA" id="ARBA00022475"/>
    </source>
</evidence>
<feature type="transmembrane region" description="Helical" evidence="6">
    <location>
        <begin position="763"/>
        <end position="786"/>
    </location>
</feature>
<dbReference type="Proteomes" id="UP001597205">
    <property type="component" value="Unassembled WGS sequence"/>
</dbReference>
<evidence type="ECO:0000259" key="7">
    <source>
        <dbReference type="Pfam" id="PF02687"/>
    </source>
</evidence>
<feature type="transmembrane region" description="Helical" evidence="6">
    <location>
        <begin position="729"/>
        <end position="748"/>
    </location>
</feature>
<keyword evidence="10" id="KW-1185">Reference proteome</keyword>
<evidence type="ECO:0000313" key="9">
    <source>
        <dbReference type="EMBL" id="MFD1166792.1"/>
    </source>
</evidence>
<keyword evidence="4 6" id="KW-1133">Transmembrane helix</keyword>
<feature type="transmembrane region" description="Helical" evidence="6">
    <location>
        <begin position="386"/>
        <end position="410"/>
    </location>
</feature>
<dbReference type="Pfam" id="PF12704">
    <property type="entry name" value="MacB_PCD"/>
    <property type="match status" value="1"/>
</dbReference>
<evidence type="ECO:0000256" key="3">
    <source>
        <dbReference type="ARBA" id="ARBA00022692"/>
    </source>
</evidence>
<sequence length="800" mass="89491">MISNYIKTAWRNLNRQKTFTSINIVGLAIGLASCLLISIYVIDELSYDRFHNNAERIVRVVFKGEVPGGEIKEANVMPPTAKAIKSEMPEVEETTRLVQAGRPIILMNGKKFNEEEMAFVDPNFFDFFSFPITQGNAVNSFQDPNSIILTESVAKKYFGNLDVIGKEIVIKDSDKPFKIIAIAKDLPRNSHIQIDIFASMASYPNEKSTSWMESGFYTYAVLKEGTNNNALESKLPALFEKYAGPQFPAAFGMSFKDYQQTGKLGLHLQPLTDIHLHSDFNIDMSAPGDIRYVYIFSAIAVFMLIIASINFMNLSTASASRRAKEVGIRKVLGSGRKALTVQFLTESILLTFFSLVLALILSFLMLPAFNQLSGKDLNIDFFSNWWILPLLLSIWLVVGLLAGSYPAFFLSSFKPVSVLKGKILPDNRGLGLRSGLVVFQFFISIGLIICTAVLYKQLDYIQHKKLGYDKDQVLVLQTWPLGKNEEVFKQKLMQDSRVLHVTNSPYVPAGSTFSNNFFVHPMEKPDQLVKALSYDIDDQYIPTLGIEMSVGRNFSKEFGTDSLSAIINETAAAAFGWKDDAIGKILVNGDHKQLTIVGVVKDFHFKSLHERISPLVMVMNNNFGNLIVKTKNADVAELLATIKTTYNSLNPELPFSSSFLDERINNTYQIERKTGYLLGLFTGLTIFVACLGLFGLATFTANQRTKEIGIRKVLGASELGIVQLLVKDFIKLIVIALVIASPIAWTLMNKWLSDFAYRIEIQWWVFLLAGFVAIFIAMMTVSWQALRAASANPVKSLREE</sequence>
<evidence type="ECO:0000256" key="5">
    <source>
        <dbReference type="ARBA" id="ARBA00023136"/>
    </source>
</evidence>
<comment type="subcellular location">
    <subcellularLocation>
        <location evidence="1">Cell membrane</location>
        <topology evidence="1">Multi-pass membrane protein</topology>
    </subcellularLocation>
</comment>
<dbReference type="PROSITE" id="PS51257">
    <property type="entry name" value="PROKAR_LIPOPROTEIN"/>
    <property type="match status" value="1"/>
</dbReference>
<gene>
    <name evidence="9" type="ORF">ACFQ2C_14370</name>
</gene>
<accession>A0ABW3RQL3</accession>
<organism evidence="9 10">
    <name type="scientific">Sphingobacterium daejeonense</name>
    <dbReference type="NCBI Taxonomy" id="371142"/>
    <lineage>
        <taxon>Bacteria</taxon>
        <taxon>Pseudomonadati</taxon>
        <taxon>Bacteroidota</taxon>
        <taxon>Sphingobacteriia</taxon>
        <taxon>Sphingobacteriales</taxon>
        <taxon>Sphingobacteriaceae</taxon>
        <taxon>Sphingobacterium</taxon>
    </lineage>
</organism>
<name>A0ABW3RQL3_9SPHI</name>
<dbReference type="InterPro" id="IPR050250">
    <property type="entry name" value="Macrolide_Exporter_MacB"/>
</dbReference>
<proteinExistence type="predicted"/>
<evidence type="ECO:0000256" key="1">
    <source>
        <dbReference type="ARBA" id="ARBA00004651"/>
    </source>
</evidence>
<dbReference type="RefSeq" id="WP_380897713.1">
    <property type="nucleotide sequence ID" value="NZ_JBHTKY010000024.1"/>
</dbReference>
<dbReference type="PANTHER" id="PTHR30572:SF18">
    <property type="entry name" value="ABC-TYPE MACROLIDE FAMILY EXPORT SYSTEM PERMEASE COMPONENT 2"/>
    <property type="match status" value="1"/>
</dbReference>
<keyword evidence="5 6" id="KW-0472">Membrane</keyword>
<dbReference type="InterPro" id="IPR025857">
    <property type="entry name" value="MacB_PCD"/>
</dbReference>
<dbReference type="Pfam" id="PF02687">
    <property type="entry name" value="FtsX"/>
    <property type="match status" value="2"/>
</dbReference>
<feature type="transmembrane region" description="Helical" evidence="6">
    <location>
        <begin position="430"/>
        <end position="455"/>
    </location>
</feature>
<evidence type="ECO:0000256" key="4">
    <source>
        <dbReference type="ARBA" id="ARBA00022989"/>
    </source>
</evidence>
<evidence type="ECO:0000256" key="6">
    <source>
        <dbReference type="SAM" id="Phobius"/>
    </source>
</evidence>
<feature type="domain" description="ABC3 transporter permease C-terminal" evidence="7">
    <location>
        <begin position="680"/>
        <end position="793"/>
    </location>
</feature>
<comment type="caution">
    <text evidence="9">The sequence shown here is derived from an EMBL/GenBank/DDBJ whole genome shotgun (WGS) entry which is preliminary data.</text>
</comment>
<evidence type="ECO:0000313" key="10">
    <source>
        <dbReference type="Proteomes" id="UP001597205"/>
    </source>
</evidence>
<feature type="transmembrane region" description="Helical" evidence="6">
    <location>
        <begin position="292"/>
        <end position="314"/>
    </location>
</feature>
<dbReference type="EMBL" id="JBHTKY010000024">
    <property type="protein sequence ID" value="MFD1166792.1"/>
    <property type="molecule type" value="Genomic_DNA"/>
</dbReference>
<dbReference type="PANTHER" id="PTHR30572">
    <property type="entry name" value="MEMBRANE COMPONENT OF TRANSPORTER-RELATED"/>
    <property type="match status" value="1"/>
</dbReference>
<feature type="domain" description="MacB-like periplasmic core" evidence="8">
    <location>
        <begin position="20"/>
        <end position="237"/>
    </location>
</feature>
<reference evidence="10" key="1">
    <citation type="journal article" date="2019" name="Int. J. Syst. Evol. Microbiol.">
        <title>The Global Catalogue of Microorganisms (GCM) 10K type strain sequencing project: providing services to taxonomists for standard genome sequencing and annotation.</title>
        <authorList>
            <consortium name="The Broad Institute Genomics Platform"/>
            <consortium name="The Broad Institute Genome Sequencing Center for Infectious Disease"/>
            <person name="Wu L."/>
            <person name="Ma J."/>
        </authorList>
    </citation>
    <scope>NUCLEOTIDE SEQUENCE [LARGE SCALE GENOMIC DNA]</scope>
    <source>
        <strain evidence="10">CCUG 52468</strain>
    </source>
</reference>
<feature type="transmembrane region" description="Helical" evidence="6">
    <location>
        <begin position="21"/>
        <end position="42"/>
    </location>
</feature>
<evidence type="ECO:0000259" key="8">
    <source>
        <dbReference type="Pfam" id="PF12704"/>
    </source>
</evidence>
<feature type="domain" description="ABC3 transporter permease C-terminal" evidence="7">
    <location>
        <begin position="298"/>
        <end position="413"/>
    </location>
</feature>